<reference evidence="3" key="1">
    <citation type="submission" date="2020-06" db="EMBL/GenBank/DDBJ databases">
        <title>Draft genome of Bugula neritina, a colonial animal packing powerful symbionts and potential medicines.</title>
        <authorList>
            <person name="Rayko M."/>
        </authorList>
    </citation>
    <scope>NUCLEOTIDE SEQUENCE [LARGE SCALE GENOMIC DNA]</scope>
    <source>
        <strain evidence="3">Kwan_BN1</strain>
    </source>
</reference>
<evidence type="ECO:0000259" key="2">
    <source>
        <dbReference type="PROSITE" id="PS00028"/>
    </source>
</evidence>
<keyword evidence="4" id="KW-1185">Reference proteome</keyword>
<dbReference type="EMBL" id="VXIV02003211">
    <property type="protein sequence ID" value="KAF6019799.1"/>
    <property type="molecule type" value="Genomic_DNA"/>
</dbReference>
<feature type="region of interest" description="Disordered" evidence="1">
    <location>
        <begin position="48"/>
        <end position="96"/>
    </location>
</feature>
<comment type="caution">
    <text evidence="3">The sequence shown here is derived from an EMBL/GenBank/DDBJ whole genome shotgun (WGS) entry which is preliminary data.</text>
</comment>
<dbReference type="AlphaFoldDB" id="A0A7J7J0T8"/>
<dbReference type="SUPFAM" id="SSF57667">
    <property type="entry name" value="beta-beta-alpha zinc fingers"/>
    <property type="match status" value="1"/>
</dbReference>
<dbReference type="InterPro" id="IPR036236">
    <property type="entry name" value="Znf_C2H2_sf"/>
</dbReference>
<dbReference type="PROSITE" id="PS00028">
    <property type="entry name" value="ZINC_FINGER_C2H2_1"/>
    <property type="match status" value="1"/>
</dbReference>
<protein>
    <recommendedName>
        <fullName evidence="2">C2H2-type domain-containing protein</fullName>
    </recommendedName>
</protein>
<dbReference type="Gene3D" id="3.30.160.60">
    <property type="entry name" value="Classic Zinc Finger"/>
    <property type="match status" value="1"/>
</dbReference>
<evidence type="ECO:0000256" key="1">
    <source>
        <dbReference type="SAM" id="MobiDB-lite"/>
    </source>
</evidence>
<accession>A0A7J7J0T8</accession>
<feature type="domain" description="C2H2-type" evidence="2">
    <location>
        <begin position="118"/>
        <end position="140"/>
    </location>
</feature>
<dbReference type="InterPro" id="IPR013087">
    <property type="entry name" value="Znf_C2H2_type"/>
</dbReference>
<sequence length="178" mass="19565">MDIEVDHEFWTSLKGKTELKDDTKVVDKCKVAEARSLPITTIISRIQAEDSGSDSDYETADGGHHPPPSHTGGKWKPANISFDDSNISPRKSPSLDVLPSSHLTSLQSNGTGASDQFCDVCSLRFTKVENLVIHLTSKKHRSNITLENKHLAAQLYTRHHSDLLKRAAFSAAAVHLLP</sequence>
<gene>
    <name evidence="3" type="ORF">EB796_021889</name>
</gene>
<dbReference type="Proteomes" id="UP000593567">
    <property type="component" value="Unassembled WGS sequence"/>
</dbReference>
<proteinExistence type="predicted"/>
<name>A0A7J7J0T8_BUGNE</name>
<evidence type="ECO:0000313" key="4">
    <source>
        <dbReference type="Proteomes" id="UP000593567"/>
    </source>
</evidence>
<feature type="compositionally biased region" description="Polar residues" evidence="1">
    <location>
        <begin position="82"/>
        <end position="91"/>
    </location>
</feature>
<evidence type="ECO:0000313" key="3">
    <source>
        <dbReference type="EMBL" id="KAF6019799.1"/>
    </source>
</evidence>
<organism evidence="3 4">
    <name type="scientific">Bugula neritina</name>
    <name type="common">Brown bryozoan</name>
    <name type="synonym">Sertularia neritina</name>
    <dbReference type="NCBI Taxonomy" id="10212"/>
    <lineage>
        <taxon>Eukaryota</taxon>
        <taxon>Metazoa</taxon>
        <taxon>Spiralia</taxon>
        <taxon>Lophotrochozoa</taxon>
        <taxon>Bryozoa</taxon>
        <taxon>Gymnolaemata</taxon>
        <taxon>Cheilostomatida</taxon>
        <taxon>Flustrina</taxon>
        <taxon>Buguloidea</taxon>
        <taxon>Bugulidae</taxon>
        <taxon>Bugula</taxon>
    </lineage>
</organism>